<dbReference type="InterPro" id="IPR029058">
    <property type="entry name" value="AB_hydrolase_fold"/>
</dbReference>
<protein>
    <recommendedName>
        <fullName evidence="1">Dienelactone hydrolase domain-containing protein</fullName>
    </recommendedName>
</protein>
<dbReference type="GO" id="GO:0016787">
    <property type="term" value="F:hydrolase activity"/>
    <property type="evidence" value="ECO:0007669"/>
    <property type="project" value="InterPro"/>
</dbReference>
<dbReference type="InterPro" id="IPR050261">
    <property type="entry name" value="FrsA_esterase"/>
</dbReference>
<dbReference type="InterPro" id="IPR002925">
    <property type="entry name" value="Dienelactn_hydro"/>
</dbReference>
<evidence type="ECO:0000313" key="2">
    <source>
        <dbReference type="EMBL" id="GEP45626.1"/>
    </source>
</evidence>
<gene>
    <name evidence="2" type="ORF">BGE01nite_49170</name>
</gene>
<dbReference type="SUPFAM" id="SSF53474">
    <property type="entry name" value="alpha/beta-Hydrolases"/>
    <property type="match status" value="1"/>
</dbReference>
<dbReference type="Proteomes" id="UP000321577">
    <property type="component" value="Unassembled WGS sequence"/>
</dbReference>
<feature type="domain" description="Dienelactone hydrolase" evidence="1">
    <location>
        <begin position="52"/>
        <end position="232"/>
    </location>
</feature>
<evidence type="ECO:0000313" key="3">
    <source>
        <dbReference type="Proteomes" id="UP000321577"/>
    </source>
</evidence>
<comment type="caution">
    <text evidence="2">The sequence shown here is derived from an EMBL/GenBank/DDBJ whole genome shotgun (WGS) entry which is preliminary data.</text>
</comment>
<organism evidence="2 3">
    <name type="scientific">Brevifollis gellanilyticus</name>
    <dbReference type="NCBI Taxonomy" id="748831"/>
    <lineage>
        <taxon>Bacteria</taxon>
        <taxon>Pseudomonadati</taxon>
        <taxon>Verrucomicrobiota</taxon>
        <taxon>Verrucomicrobiia</taxon>
        <taxon>Verrucomicrobiales</taxon>
        <taxon>Verrucomicrobiaceae</taxon>
    </lineage>
</organism>
<evidence type="ECO:0000259" key="1">
    <source>
        <dbReference type="Pfam" id="PF01738"/>
    </source>
</evidence>
<name>A0A512MFZ7_9BACT</name>
<dbReference type="AlphaFoldDB" id="A0A512MFZ7"/>
<dbReference type="Pfam" id="PF01738">
    <property type="entry name" value="DLH"/>
    <property type="match status" value="1"/>
</dbReference>
<dbReference type="OrthoDB" id="217645at2"/>
<keyword evidence="3" id="KW-1185">Reference proteome</keyword>
<sequence length="251" mass="27519">MNDMPFRLYTAVKLGCWTTCWMLVTSLGFAGSVEEGRTSYQSGGKKIKVETYLPAGNGRHPAVIVLYGSGGALLGKGEMVAFARGLASQGMAAFLVHYFNRTGSLVVLDKGITKHWSTWNETVRDGVDFVVSHPRVRSEAVGMLGYSLGGYLAISESSGDKRIRAVVALAGGVFDRLQGRTQRFAPILVLHGRKDERVPVGRVLDVQREARRHGVEPVVKIYEQETHRFSEVALADAGARAQKFLLEHLSR</sequence>
<accession>A0A512MFZ7</accession>
<reference evidence="2 3" key="1">
    <citation type="submission" date="2019-07" db="EMBL/GenBank/DDBJ databases">
        <title>Whole genome shotgun sequence of Brevifollis gellanilyticus NBRC 108608.</title>
        <authorList>
            <person name="Hosoyama A."/>
            <person name="Uohara A."/>
            <person name="Ohji S."/>
            <person name="Ichikawa N."/>
        </authorList>
    </citation>
    <scope>NUCLEOTIDE SEQUENCE [LARGE SCALE GENOMIC DNA]</scope>
    <source>
        <strain evidence="2 3">NBRC 108608</strain>
    </source>
</reference>
<proteinExistence type="predicted"/>
<dbReference type="EMBL" id="BKAG01000054">
    <property type="protein sequence ID" value="GEP45626.1"/>
    <property type="molecule type" value="Genomic_DNA"/>
</dbReference>
<dbReference type="PANTHER" id="PTHR22946">
    <property type="entry name" value="DIENELACTONE HYDROLASE DOMAIN-CONTAINING PROTEIN-RELATED"/>
    <property type="match status" value="1"/>
</dbReference>
<dbReference type="Gene3D" id="3.40.50.1820">
    <property type="entry name" value="alpha/beta hydrolase"/>
    <property type="match status" value="1"/>
</dbReference>